<proteinExistence type="predicted"/>
<dbReference type="InterPro" id="IPR025382">
    <property type="entry name" value="Cap4-like_endonuclease_dom"/>
</dbReference>
<evidence type="ECO:0000313" key="3">
    <source>
        <dbReference type="Proteomes" id="UP000249016"/>
    </source>
</evidence>
<dbReference type="Proteomes" id="UP000249016">
    <property type="component" value="Unassembled WGS sequence"/>
</dbReference>
<dbReference type="RefSeq" id="WP_111340196.1">
    <property type="nucleotide sequence ID" value="NZ_QLII01000001.1"/>
</dbReference>
<name>A0A327NHA4_9BACT</name>
<dbReference type="Pfam" id="PF14130">
    <property type="entry name" value="Cap4_nuclease"/>
    <property type="match status" value="1"/>
</dbReference>
<feature type="domain" description="CD-NTase associated protein 4-like DNA endonuclease" evidence="1">
    <location>
        <begin position="19"/>
        <end position="223"/>
    </location>
</feature>
<evidence type="ECO:0000259" key="1">
    <source>
        <dbReference type="Pfam" id="PF14130"/>
    </source>
</evidence>
<dbReference type="EMBL" id="QLII01000001">
    <property type="protein sequence ID" value="RAI73314.1"/>
    <property type="molecule type" value="Genomic_DNA"/>
</dbReference>
<comment type="caution">
    <text evidence="2">The sequence shown here is derived from an EMBL/GenBank/DDBJ whole genome shotgun (WGS) entry which is preliminary data.</text>
</comment>
<gene>
    <name evidence="2" type="ORF">HMF3257_00660</name>
</gene>
<keyword evidence="3" id="KW-1185">Reference proteome</keyword>
<dbReference type="OrthoDB" id="940444at2"/>
<sequence>MSSLGLSTLLVTSKTRENAGSRSDERFNYQKDLSLYLMIDYYKKVDDFVFLFDFHDDLAIIDSEATPETIEFYQIKTKSKGNWTLGNLLKTEKDKNSYLGKLYFNKIVFGQFVKSLSFISNAKYNITLKDETFKSDSKYEIPGRELCDTAIDEINSKILTELKLTGAPEFDKLLTFRVSNLSLTDSKTHCKGALSEMIEIINPGKPQNVNLTYNKIFNEIRIKTDCVASEFNIENLSIIIEKKGITRKQFVAQLIEACNYKSIEQQWSEIEQKLNVCGLGYFQVKNFKAKFRELSLNELHSPNDTPLLKTIEYLLSMTNYCFNDPDVDIVHFNYFQLMELIFDTSKSSIPFKHYDDMTLKTIILKILNND</sequence>
<accession>A0A327NHA4</accession>
<dbReference type="GO" id="GO:0004518">
    <property type="term" value="F:nuclease activity"/>
    <property type="evidence" value="ECO:0007669"/>
    <property type="project" value="InterPro"/>
</dbReference>
<reference evidence="2 3" key="1">
    <citation type="submission" date="2018-06" db="EMBL/GenBank/DDBJ databases">
        <title>Spirosoma sp. HMF3257 Genome sequencing and assembly.</title>
        <authorList>
            <person name="Kang H."/>
            <person name="Cha I."/>
            <person name="Kim H."/>
            <person name="Kang J."/>
            <person name="Joh K."/>
        </authorList>
    </citation>
    <scope>NUCLEOTIDE SEQUENCE [LARGE SCALE GENOMIC DNA]</scope>
    <source>
        <strain evidence="2 3">HMF3257</strain>
    </source>
</reference>
<protein>
    <recommendedName>
        <fullName evidence="1">CD-NTase associated protein 4-like DNA endonuclease domain-containing protein</fullName>
    </recommendedName>
</protein>
<organism evidence="2 3">
    <name type="scientific">Spirosoma telluris</name>
    <dbReference type="NCBI Taxonomy" id="2183553"/>
    <lineage>
        <taxon>Bacteria</taxon>
        <taxon>Pseudomonadati</taxon>
        <taxon>Bacteroidota</taxon>
        <taxon>Cytophagia</taxon>
        <taxon>Cytophagales</taxon>
        <taxon>Cytophagaceae</taxon>
        <taxon>Spirosoma</taxon>
    </lineage>
</organism>
<dbReference type="AlphaFoldDB" id="A0A327NHA4"/>
<evidence type="ECO:0000313" key="2">
    <source>
        <dbReference type="EMBL" id="RAI73314.1"/>
    </source>
</evidence>